<feature type="domain" description="Core-binding (CB)" evidence="7">
    <location>
        <begin position="94"/>
        <end position="175"/>
    </location>
</feature>
<dbReference type="Pfam" id="PF22022">
    <property type="entry name" value="Phage_int_M"/>
    <property type="match status" value="1"/>
</dbReference>
<evidence type="ECO:0000256" key="1">
    <source>
        <dbReference type="ARBA" id="ARBA00008857"/>
    </source>
</evidence>
<proteinExistence type="inferred from homology"/>
<dbReference type="Pfam" id="PF00589">
    <property type="entry name" value="Phage_integrase"/>
    <property type="match status" value="1"/>
</dbReference>
<dbReference type="PROSITE" id="PS51898">
    <property type="entry name" value="TYR_RECOMBINASE"/>
    <property type="match status" value="1"/>
</dbReference>
<dbReference type="InterPro" id="IPR053876">
    <property type="entry name" value="Phage_int_M"/>
</dbReference>
<dbReference type="InterPro" id="IPR025166">
    <property type="entry name" value="Integrase_DNA_bind_dom"/>
</dbReference>
<sequence length="387" mass="43287">MGRIHILTARQVETLPDGNHADGGNLFLRVRGGSRAWVFRYKSNGVVRELGLGSAVSRSLAQARKLAAEMRLLIANGQDPASALGRDNRSEHVPSFAEVATLVIESKRQGWKNAKHASQWENTLSTYVFPVFGDKKVDEVDVQDVLRALQSIWTEKHETASRVRQRIEAILDAACAAGWRRGDNPARWRGHLQHLLPALSKKSLVRHMPAIPYENLPAFWQELQAKSGMAALALRFLILTAARTGEVLGATWDEIDMSNALWRIPAQRMKTRRAHEVPLSDLALETLRRTPVIDGCPYVFPGARGGQMSNMAMLELLRGMRPGMTVHGFRSTFRDWAGDMTHHPRDVIEAALAHQLQGVESAYRRKTALEKRRSLMADWARYVASGV</sequence>
<dbReference type="InterPro" id="IPR002104">
    <property type="entry name" value="Integrase_catalytic"/>
</dbReference>
<dbReference type="Gene3D" id="3.30.160.390">
    <property type="entry name" value="Integrase, DNA-binding domain"/>
    <property type="match status" value="1"/>
</dbReference>
<evidence type="ECO:0000313" key="8">
    <source>
        <dbReference type="EMBL" id="MEO1767661.1"/>
    </source>
</evidence>
<evidence type="ECO:0000259" key="6">
    <source>
        <dbReference type="PROSITE" id="PS51898"/>
    </source>
</evidence>
<dbReference type="PANTHER" id="PTHR30629:SF2">
    <property type="entry name" value="PROPHAGE INTEGRASE INTS-RELATED"/>
    <property type="match status" value="1"/>
</dbReference>
<dbReference type="InterPro" id="IPR013762">
    <property type="entry name" value="Integrase-like_cat_sf"/>
</dbReference>
<comment type="caution">
    <text evidence="8">The sequence shown here is derived from an EMBL/GenBank/DDBJ whole genome shotgun (WGS) entry which is preliminary data.</text>
</comment>
<dbReference type="Proteomes" id="UP001482231">
    <property type="component" value="Unassembled WGS sequence"/>
</dbReference>
<gene>
    <name evidence="8" type="ORF">V6E02_10610</name>
</gene>
<feature type="domain" description="Tyr recombinase" evidence="6">
    <location>
        <begin position="206"/>
        <end position="376"/>
    </location>
</feature>
<dbReference type="PANTHER" id="PTHR30629">
    <property type="entry name" value="PROPHAGE INTEGRASE"/>
    <property type="match status" value="1"/>
</dbReference>
<dbReference type="InterPro" id="IPR038488">
    <property type="entry name" value="Integrase_DNA-bd_sf"/>
</dbReference>
<name>A0ABV0EG84_9BURK</name>
<dbReference type="EMBL" id="JBAJEX010000009">
    <property type="protein sequence ID" value="MEO1767661.1"/>
    <property type="molecule type" value="Genomic_DNA"/>
</dbReference>
<dbReference type="SUPFAM" id="SSF56349">
    <property type="entry name" value="DNA breaking-rejoining enzymes"/>
    <property type="match status" value="1"/>
</dbReference>
<dbReference type="Pfam" id="PF13356">
    <property type="entry name" value="Arm-DNA-bind_3"/>
    <property type="match status" value="1"/>
</dbReference>
<dbReference type="InterPro" id="IPR011010">
    <property type="entry name" value="DNA_brk_join_enz"/>
</dbReference>
<keyword evidence="9" id="KW-1185">Reference proteome</keyword>
<evidence type="ECO:0000256" key="5">
    <source>
        <dbReference type="PROSITE-ProRule" id="PRU01248"/>
    </source>
</evidence>
<dbReference type="GO" id="GO:0003677">
    <property type="term" value="F:DNA binding"/>
    <property type="evidence" value="ECO:0007669"/>
    <property type="project" value="UniProtKB-KW"/>
</dbReference>
<dbReference type="Gene3D" id="1.10.443.10">
    <property type="entry name" value="Intergrase catalytic core"/>
    <property type="match status" value="1"/>
</dbReference>
<reference evidence="8 9" key="1">
    <citation type="submission" date="2024-02" db="EMBL/GenBank/DDBJ databases">
        <title>New thermophilic sulfur-oxidizing bacteria from a hot springs of the Uzon caldera (Kamchatka, Russia).</title>
        <authorList>
            <person name="Dukat A.M."/>
            <person name="Elcheninov A.G."/>
            <person name="Frolov E.N."/>
        </authorList>
    </citation>
    <scope>NUCLEOTIDE SEQUENCE [LARGE SCALE GENOMIC DNA]</scope>
    <source>
        <strain evidence="8 9">AK1</strain>
    </source>
</reference>
<dbReference type="CDD" id="cd00801">
    <property type="entry name" value="INT_P4_C"/>
    <property type="match status" value="1"/>
</dbReference>
<evidence type="ECO:0000256" key="4">
    <source>
        <dbReference type="ARBA" id="ARBA00023172"/>
    </source>
</evidence>
<dbReference type="InterPro" id="IPR010998">
    <property type="entry name" value="Integrase_recombinase_N"/>
</dbReference>
<keyword evidence="4" id="KW-0233">DNA recombination</keyword>
<evidence type="ECO:0000313" key="9">
    <source>
        <dbReference type="Proteomes" id="UP001482231"/>
    </source>
</evidence>
<keyword evidence="3 5" id="KW-0238">DNA-binding</keyword>
<dbReference type="InterPro" id="IPR044068">
    <property type="entry name" value="CB"/>
</dbReference>
<evidence type="ECO:0000256" key="2">
    <source>
        <dbReference type="ARBA" id="ARBA00022908"/>
    </source>
</evidence>
<comment type="similarity">
    <text evidence="1">Belongs to the 'phage' integrase family.</text>
</comment>
<evidence type="ECO:0000256" key="3">
    <source>
        <dbReference type="ARBA" id="ARBA00023125"/>
    </source>
</evidence>
<evidence type="ECO:0000259" key="7">
    <source>
        <dbReference type="PROSITE" id="PS51900"/>
    </source>
</evidence>
<protein>
    <submittedName>
        <fullName evidence="8">Integrase arm-type DNA-binding domain-containing protein</fullName>
    </submittedName>
</protein>
<accession>A0ABV0EG84</accession>
<organism evidence="8 9">
    <name type="scientific">Thiobacter aerophilum</name>
    <dbReference type="NCBI Taxonomy" id="3121275"/>
    <lineage>
        <taxon>Bacteria</taxon>
        <taxon>Pseudomonadati</taxon>
        <taxon>Pseudomonadota</taxon>
        <taxon>Betaproteobacteria</taxon>
        <taxon>Burkholderiales</taxon>
        <taxon>Thiobacteraceae</taxon>
        <taxon>Thiobacter</taxon>
    </lineage>
</organism>
<dbReference type="PROSITE" id="PS51900">
    <property type="entry name" value="CB"/>
    <property type="match status" value="1"/>
</dbReference>
<dbReference type="InterPro" id="IPR050808">
    <property type="entry name" value="Phage_Integrase"/>
</dbReference>
<dbReference type="Gene3D" id="1.10.150.130">
    <property type="match status" value="1"/>
</dbReference>
<dbReference type="RefSeq" id="WP_347308774.1">
    <property type="nucleotide sequence ID" value="NZ_JBAJEX010000009.1"/>
</dbReference>
<keyword evidence="2" id="KW-0229">DNA integration</keyword>